<gene>
    <name evidence="15" type="ORF">C1I89_14750</name>
</gene>
<dbReference type="InterPro" id="IPR036942">
    <property type="entry name" value="Beta-barrel_TonB_sf"/>
</dbReference>
<dbReference type="GO" id="GO:0009279">
    <property type="term" value="C:cell outer membrane"/>
    <property type="evidence" value="ECO:0007669"/>
    <property type="project" value="UniProtKB-SubCell"/>
</dbReference>
<dbReference type="InterPro" id="IPR037066">
    <property type="entry name" value="Plug_dom_sf"/>
</dbReference>
<keyword evidence="12" id="KW-0732">Signal</keyword>
<accession>A0A2N8KJS8</accession>
<evidence type="ECO:0000256" key="2">
    <source>
        <dbReference type="ARBA" id="ARBA00009810"/>
    </source>
</evidence>
<comment type="subcellular location">
    <subcellularLocation>
        <location evidence="1 10">Cell outer membrane</location>
        <topology evidence="1 10">Multi-pass membrane protein</topology>
    </subcellularLocation>
</comment>
<dbReference type="EMBL" id="POQS01000003">
    <property type="protein sequence ID" value="PND33706.1"/>
    <property type="molecule type" value="Genomic_DNA"/>
</dbReference>
<dbReference type="InterPro" id="IPR010105">
    <property type="entry name" value="TonB_sidphr_rcpt"/>
</dbReference>
<dbReference type="RefSeq" id="WP_012251100.1">
    <property type="nucleotide sequence ID" value="NZ_POQS01000003.1"/>
</dbReference>
<protein>
    <submittedName>
        <fullName evidence="15">TonB-dependent siderophore receptor</fullName>
    </submittedName>
</protein>
<dbReference type="PANTHER" id="PTHR32552">
    <property type="entry name" value="FERRICHROME IRON RECEPTOR-RELATED"/>
    <property type="match status" value="1"/>
</dbReference>
<keyword evidence="4 10" id="KW-1134">Transmembrane beta strand</keyword>
<feature type="signal peptide" evidence="12">
    <location>
        <begin position="1"/>
        <end position="29"/>
    </location>
</feature>
<keyword evidence="3 10" id="KW-0813">Transport</keyword>
<evidence type="ECO:0000256" key="11">
    <source>
        <dbReference type="RuleBase" id="RU003357"/>
    </source>
</evidence>
<dbReference type="PROSITE" id="PS51257">
    <property type="entry name" value="PROKAR_LIPOPROTEIN"/>
    <property type="match status" value="1"/>
</dbReference>
<evidence type="ECO:0000256" key="7">
    <source>
        <dbReference type="ARBA" id="ARBA00023136"/>
    </source>
</evidence>
<dbReference type="Pfam" id="PF07715">
    <property type="entry name" value="Plug"/>
    <property type="match status" value="1"/>
</dbReference>
<dbReference type="Gene3D" id="2.40.170.20">
    <property type="entry name" value="TonB-dependent receptor, beta-barrel domain"/>
    <property type="match status" value="1"/>
</dbReference>
<dbReference type="GO" id="GO:0038023">
    <property type="term" value="F:signaling receptor activity"/>
    <property type="evidence" value="ECO:0007669"/>
    <property type="project" value="InterPro"/>
</dbReference>
<evidence type="ECO:0000256" key="10">
    <source>
        <dbReference type="PROSITE-ProRule" id="PRU01360"/>
    </source>
</evidence>
<dbReference type="NCBIfam" id="TIGR01783">
    <property type="entry name" value="TonB-siderophor"/>
    <property type="match status" value="1"/>
</dbReference>
<dbReference type="PROSITE" id="PS52016">
    <property type="entry name" value="TONB_DEPENDENT_REC_3"/>
    <property type="match status" value="1"/>
</dbReference>
<sequence length="744" mass="80014">MHAPRHYSFTLPSALTVALVACWGSYAHAQSTGQQPANTASEPESVNAIGASQVSGPVRTLPAVTVTGAPESLRSDLMPVYAGGQVARGGSLGLLGNRDVMDTPFSLTSYTAQAMQDQQARSINDVVKNDASVRTIWSDSSYGSQFMIRGFPVQGQDMAVNGLYGIIPPQFSGGVELFERVEVLRGPTALLNGMAPTGAVGGTINLVTKRATDTPIAQVTGSYASDSQFSGHIDLARRLGERNQVGIRFNGLYRDGDTTVDKQGQRLALAGLGLDYRGERVRLSADLGYQNLKSDNPGRPIYLDSGNFDVPRAPKGSSNLGQSWYNAKSEDTFGMVRGEVDLTPNLTAYAAAGGRKNRFLGLYDFIYLQNEDGDFRGRQYYQPTYADTWTAQGGLTGKLKTGPLNHTLDLSFTTLDIESGVLAQVPADYSGSNLYDPISVPKPSLDAFSSHAPKTAHSKLSSVALADTITMLDERVQLTAGVRRQSVKVDNYSAVTGAKTTSYDEHAYSPSVALLVKPWQHVSFYGNYIQGLSQGPSAPAAATNAGTVFAPIKTKQYEIGAKAEFDGFGATIAYFQIKQPSGFLDGSNTYVMDGEQRNRGVEINAFGEVARGVRLLGGVSFIDGELAKTQGGTNDGNKAIGVPDTMLNLGVEWDLPYVSGLTVSARYLYTDSQYVNAANTQEIPSWNRVDVGLRYKTRLLDRNVTLRANVENLFNKDYWAGATSNFGLARGVSRTFLLSATVDF</sequence>
<evidence type="ECO:0000256" key="12">
    <source>
        <dbReference type="SAM" id="SignalP"/>
    </source>
</evidence>
<proteinExistence type="inferred from homology"/>
<evidence type="ECO:0000313" key="15">
    <source>
        <dbReference type="EMBL" id="PND33706.1"/>
    </source>
</evidence>
<feature type="domain" description="TonB-dependent receptor plug" evidence="14">
    <location>
        <begin position="100"/>
        <end position="199"/>
    </location>
</feature>
<keyword evidence="7 10" id="KW-0472">Membrane</keyword>
<keyword evidence="5 10" id="KW-0812">Transmembrane</keyword>
<dbReference type="Pfam" id="PF00593">
    <property type="entry name" value="TonB_dep_Rec_b-barrel"/>
    <property type="match status" value="1"/>
</dbReference>
<dbReference type="GO" id="GO:0015891">
    <property type="term" value="P:siderophore transport"/>
    <property type="evidence" value="ECO:0007669"/>
    <property type="project" value="InterPro"/>
</dbReference>
<dbReference type="InterPro" id="IPR012910">
    <property type="entry name" value="Plug_dom"/>
</dbReference>
<evidence type="ECO:0000256" key="1">
    <source>
        <dbReference type="ARBA" id="ARBA00004571"/>
    </source>
</evidence>
<evidence type="ECO:0000259" key="13">
    <source>
        <dbReference type="Pfam" id="PF00593"/>
    </source>
</evidence>
<keyword evidence="8 15" id="KW-0675">Receptor</keyword>
<dbReference type="CDD" id="cd01347">
    <property type="entry name" value="ligand_gated_channel"/>
    <property type="match status" value="1"/>
</dbReference>
<evidence type="ECO:0000256" key="8">
    <source>
        <dbReference type="ARBA" id="ARBA00023170"/>
    </source>
</evidence>
<dbReference type="Gene3D" id="2.170.130.10">
    <property type="entry name" value="TonB-dependent receptor, plug domain"/>
    <property type="match status" value="1"/>
</dbReference>
<dbReference type="InterPro" id="IPR039426">
    <property type="entry name" value="TonB-dep_rcpt-like"/>
</dbReference>
<evidence type="ECO:0000256" key="5">
    <source>
        <dbReference type="ARBA" id="ARBA00022692"/>
    </source>
</evidence>
<evidence type="ECO:0000313" key="16">
    <source>
        <dbReference type="Proteomes" id="UP000235994"/>
    </source>
</evidence>
<feature type="chain" id="PRO_5014802441" evidence="12">
    <location>
        <begin position="30"/>
        <end position="744"/>
    </location>
</feature>
<dbReference type="InterPro" id="IPR000531">
    <property type="entry name" value="Beta-barrel_TonB"/>
</dbReference>
<evidence type="ECO:0000256" key="9">
    <source>
        <dbReference type="ARBA" id="ARBA00023237"/>
    </source>
</evidence>
<comment type="similarity">
    <text evidence="2 10 11">Belongs to the TonB-dependent receptor family.</text>
</comment>
<dbReference type="AlphaFoldDB" id="A0A2N8KJS8"/>
<feature type="domain" description="TonB-dependent receptor-like beta-barrel" evidence="13">
    <location>
        <begin position="292"/>
        <end position="713"/>
    </location>
</feature>
<name>A0A2N8KJS8_9BURK</name>
<evidence type="ECO:0000259" key="14">
    <source>
        <dbReference type="Pfam" id="PF07715"/>
    </source>
</evidence>
<reference evidence="15 16" key="1">
    <citation type="submission" date="2018-01" db="EMBL/GenBank/DDBJ databases">
        <title>The draft genome of an aniline degradation strain ANB-1.</title>
        <authorList>
            <person name="Zhang L."/>
            <person name="Jiang J."/>
        </authorList>
    </citation>
    <scope>NUCLEOTIDE SEQUENCE [LARGE SCALE GENOMIC DNA]</scope>
    <source>
        <strain evidence="15 16">ANB-1</strain>
    </source>
</reference>
<dbReference type="Proteomes" id="UP000235994">
    <property type="component" value="Unassembled WGS sequence"/>
</dbReference>
<evidence type="ECO:0000256" key="3">
    <source>
        <dbReference type="ARBA" id="ARBA00022448"/>
    </source>
</evidence>
<dbReference type="GO" id="GO:0015344">
    <property type="term" value="F:siderophore uptake transmembrane transporter activity"/>
    <property type="evidence" value="ECO:0007669"/>
    <property type="project" value="TreeGrafter"/>
</dbReference>
<evidence type="ECO:0000256" key="4">
    <source>
        <dbReference type="ARBA" id="ARBA00022452"/>
    </source>
</evidence>
<keyword evidence="6 11" id="KW-0798">TonB box</keyword>
<dbReference type="SUPFAM" id="SSF56935">
    <property type="entry name" value="Porins"/>
    <property type="match status" value="1"/>
</dbReference>
<keyword evidence="16" id="KW-1185">Reference proteome</keyword>
<dbReference type="PANTHER" id="PTHR32552:SF82">
    <property type="entry name" value="FCUA PROTEIN"/>
    <property type="match status" value="1"/>
</dbReference>
<evidence type="ECO:0000256" key="6">
    <source>
        <dbReference type="ARBA" id="ARBA00023077"/>
    </source>
</evidence>
<keyword evidence="9 10" id="KW-0998">Cell outer membrane</keyword>
<comment type="caution">
    <text evidence="15">The sequence shown here is derived from an EMBL/GenBank/DDBJ whole genome shotgun (WGS) entry which is preliminary data.</text>
</comment>
<organism evidence="15 16">
    <name type="scientific">Achromobacter pulmonis</name>
    <dbReference type="NCBI Taxonomy" id="1389932"/>
    <lineage>
        <taxon>Bacteria</taxon>
        <taxon>Pseudomonadati</taxon>
        <taxon>Pseudomonadota</taxon>
        <taxon>Betaproteobacteria</taxon>
        <taxon>Burkholderiales</taxon>
        <taxon>Alcaligenaceae</taxon>
        <taxon>Achromobacter</taxon>
    </lineage>
</organism>